<evidence type="ECO:0000313" key="4">
    <source>
        <dbReference type="EMBL" id="ORC86472.1"/>
    </source>
</evidence>
<dbReference type="OrthoDB" id="7473823at2759"/>
<dbReference type="EMBL" id="NBCO01000028">
    <property type="protein sequence ID" value="ORC86472.1"/>
    <property type="molecule type" value="Genomic_DNA"/>
</dbReference>
<dbReference type="STRING" id="67003.A0A1X0NP34"/>
<dbReference type="Proteomes" id="UP000192257">
    <property type="component" value="Unassembled WGS sequence"/>
</dbReference>
<keyword evidence="1" id="KW-0175">Coiled coil</keyword>
<feature type="compositionally biased region" description="Basic and acidic residues" evidence="2">
    <location>
        <begin position="379"/>
        <end position="454"/>
    </location>
</feature>
<gene>
    <name evidence="4" type="ORF">TM35_000281880</name>
</gene>
<comment type="caution">
    <text evidence="4">The sequence shown here is derived from an EMBL/GenBank/DDBJ whole genome shotgun (WGS) entry which is preliminary data.</text>
</comment>
<feature type="region of interest" description="Disordered" evidence="2">
    <location>
        <begin position="379"/>
        <end position="457"/>
    </location>
</feature>
<feature type="coiled-coil region" evidence="1">
    <location>
        <begin position="88"/>
        <end position="145"/>
    </location>
</feature>
<name>A0A1X0NP34_9TRYP</name>
<sequence>MTTMFIQLRRVVYLLVLLQCCACGVNAISAQEGRGGNDGVPEVNHTRDAEVGEGRLQELVNRAYKLYLQGRGCVEVLKKETATCDESKDIAKKAAEATKKAVDALKTELDEGKKKDKGRITEEKIKNLKLLVEDARGKIAESKKVVQKKNSLLRRTRVATTACWISYGDLNDEVTKLNETRDGLKSLLDDYRRTEREELIKNATQTGGDLFWLMQEVTLTLRRGRENKTAAEREVWEADQIFQKAKTTLKEITEVVNKEVPERAEGHKLTELQQLVNESEEELKNVSVISSSIAQPAPAILQGGDATRYKEAYEREKTQDPATHEKRVNEEREKEEAMEAVKMELKKAEDEAARLLAEKIIREKQAEEERIRLEKLAEERKRQEKLAEEERKRQEKLAEEERKRQDKLAEEKRKKQEKLAEEERKRQEKFAEEKLGKAKEETERAAKMAKKKDSSYSPALMHSPLLLLLVLTVLGCTLVC</sequence>
<evidence type="ECO:0000313" key="5">
    <source>
        <dbReference type="Proteomes" id="UP000192257"/>
    </source>
</evidence>
<dbReference type="GeneID" id="39987999"/>
<feature type="signal peptide" evidence="3">
    <location>
        <begin position="1"/>
        <end position="27"/>
    </location>
</feature>
<reference evidence="4 5" key="1">
    <citation type="submission" date="2017-03" db="EMBL/GenBank/DDBJ databases">
        <title>An alternative strategy for trypanosome survival in the mammalian bloodstream revealed through genome and transcriptome analysis of the ubiquitous bovine parasite Trypanosoma (Megatrypanum) theileri.</title>
        <authorList>
            <person name="Kelly S."/>
            <person name="Ivens A."/>
            <person name="Mott A."/>
            <person name="O'Neill E."/>
            <person name="Emms D."/>
            <person name="Macleod O."/>
            <person name="Voorheis P."/>
            <person name="Matthews J."/>
            <person name="Matthews K."/>
            <person name="Carrington M."/>
        </authorList>
    </citation>
    <scope>NUCLEOTIDE SEQUENCE [LARGE SCALE GENOMIC DNA]</scope>
    <source>
        <strain evidence="4">Edinburgh</strain>
    </source>
</reference>
<accession>A0A1X0NP34</accession>
<feature type="chain" id="PRO_5012258962" description="Transglutaminase" evidence="3">
    <location>
        <begin position="28"/>
        <end position="480"/>
    </location>
</feature>
<proteinExistence type="predicted"/>
<keyword evidence="5" id="KW-1185">Reference proteome</keyword>
<evidence type="ECO:0000256" key="2">
    <source>
        <dbReference type="SAM" id="MobiDB-lite"/>
    </source>
</evidence>
<evidence type="ECO:0008006" key="6">
    <source>
        <dbReference type="Google" id="ProtNLM"/>
    </source>
</evidence>
<organism evidence="4 5">
    <name type="scientific">Trypanosoma theileri</name>
    <dbReference type="NCBI Taxonomy" id="67003"/>
    <lineage>
        <taxon>Eukaryota</taxon>
        <taxon>Discoba</taxon>
        <taxon>Euglenozoa</taxon>
        <taxon>Kinetoplastea</taxon>
        <taxon>Metakinetoplastina</taxon>
        <taxon>Trypanosomatida</taxon>
        <taxon>Trypanosomatidae</taxon>
        <taxon>Trypanosoma</taxon>
    </lineage>
</organism>
<dbReference type="RefSeq" id="XP_028880538.1">
    <property type="nucleotide sequence ID" value="XM_029028219.1"/>
</dbReference>
<protein>
    <recommendedName>
        <fullName evidence="6">Transglutaminase</fullName>
    </recommendedName>
</protein>
<dbReference type="AlphaFoldDB" id="A0A1X0NP34"/>
<evidence type="ECO:0000256" key="3">
    <source>
        <dbReference type="SAM" id="SignalP"/>
    </source>
</evidence>
<dbReference type="VEuPathDB" id="TriTrypDB:TM35_000281880"/>
<feature type="region of interest" description="Disordered" evidence="2">
    <location>
        <begin position="313"/>
        <end position="336"/>
    </location>
</feature>
<evidence type="ECO:0000256" key="1">
    <source>
        <dbReference type="SAM" id="Coils"/>
    </source>
</evidence>
<keyword evidence="3" id="KW-0732">Signal</keyword>